<comment type="caution">
    <text evidence="1">The sequence shown here is derived from an EMBL/GenBank/DDBJ whole genome shotgun (WGS) entry which is preliminary data.</text>
</comment>
<evidence type="ECO:0000313" key="1">
    <source>
        <dbReference type="EMBL" id="KOS36793.1"/>
    </source>
</evidence>
<proteinExistence type="predicted"/>
<accession>A0A0M9WA82</accession>
<reference evidence="1 2" key="1">
    <citation type="submission" date="2015-08" db="EMBL/GenBank/DDBJ databases">
        <title>Genome sequencing of Penicillium nordicum.</title>
        <authorList>
            <person name="Nguyen H.D."/>
            <person name="Seifert K.A."/>
        </authorList>
    </citation>
    <scope>NUCLEOTIDE SEQUENCE [LARGE SCALE GENOMIC DNA]</scope>
    <source>
        <strain evidence="1 2">DAOMC 185683</strain>
    </source>
</reference>
<feature type="non-terminal residue" evidence="1">
    <location>
        <position position="1"/>
    </location>
</feature>
<gene>
    <name evidence="1" type="ORF">ACN38_g12437</name>
</gene>
<dbReference type="Proteomes" id="UP000037696">
    <property type="component" value="Unassembled WGS sequence"/>
</dbReference>
<protein>
    <submittedName>
        <fullName evidence="1">Uncharacterized protein</fullName>
    </submittedName>
</protein>
<name>A0A0M9WA82_9EURO</name>
<dbReference type="AlphaFoldDB" id="A0A0M9WA82"/>
<dbReference type="EMBL" id="LHQQ01000389">
    <property type="protein sequence ID" value="KOS36793.1"/>
    <property type="molecule type" value="Genomic_DNA"/>
</dbReference>
<evidence type="ECO:0000313" key="2">
    <source>
        <dbReference type="Proteomes" id="UP000037696"/>
    </source>
</evidence>
<organism evidence="1 2">
    <name type="scientific">Penicillium nordicum</name>
    <dbReference type="NCBI Taxonomy" id="229535"/>
    <lineage>
        <taxon>Eukaryota</taxon>
        <taxon>Fungi</taxon>
        <taxon>Dikarya</taxon>
        <taxon>Ascomycota</taxon>
        <taxon>Pezizomycotina</taxon>
        <taxon>Eurotiomycetes</taxon>
        <taxon>Eurotiomycetidae</taxon>
        <taxon>Eurotiales</taxon>
        <taxon>Aspergillaceae</taxon>
        <taxon>Penicillium</taxon>
    </lineage>
</organism>
<keyword evidence="2" id="KW-1185">Reference proteome</keyword>
<sequence length="38" mass="4508">SWSLKVGPIAHCWLVYGAEFSFPSFIYRYWLIATLFHT</sequence>